<dbReference type="OrthoDB" id="1492885at2"/>
<dbReference type="RefSeq" id="WP_039981092.1">
    <property type="nucleotide sequence ID" value="NZ_BAOJ01000052.1"/>
</dbReference>
<evidence type="ECO:0000256" key="1">
    <source>
        <dbReference type="SAM" id="Phobius"/>
    </source>
</evidence>
<gene>
    <name evidence="2" type="ORF">VSA01S_27870</name>
</gene>
<comment type="caution">
    <text evidence="2">The sequence shown here is derived from an EMBL/GenBank/DDBJ whole genome shotgun (WGS) entry which is preliminary data.</text>
</comment>
<dbReference type="AlphaFoldDB" id="A0A511QH81"/>
<sequence length="169" mass="19192">MTINQLLISLEQYHLEVLIYLAAIPLISLFYNLLNKPVQRIKAPHKYVYSLLIYAAAIPGAIGFVLTAYTLFFTRTSLLNVNYTFYFLTIISMIVSLLIISKDTNLRYIPGFGRIIGLFLMLALSMFCALMLMKVNLFVGFMASFEYVVVAIIAIFILIKLSIRKITGK</sequence>
<dbReference type="EMBL" id="BJXJ01000029">
    <property type="protein sequence ID" value="GEM76675.1"/>
    <property type="molecule type" value="Genomic_DNA"/>
</dbReference>
<keyword evidence="1" id="KW-1133">Transmembrane helix</keyword>
<reference evidence="2 3" key="1">
    <citation type="submission" date="2019-07" db="EMBL/GenBank/DDBJ databases">
        <title>Whole genome shotgun sequence of Vibrio sagamiensis NBRC 104589.</title>
        <authorList>
            <person name="Hosoyama A."/>
            <person name="Uohara A."/>
            <person name="Ohji S."/>
            <person name="Ichikawa N."/>
        </authorList>
    </citation>
    <scope>NUCLEOTIDE SEQUENCE [LARGE SCALE GENOMIC DNA]</scope>
    <source>
        <strain evidence="2 3">NBRC 104589</strain>
    </source>
</reference>
<feature type="transmembrane region" description="Helical" evidence="1">
    <location>
        <begin position="83"/>
        <end position="100"/>
    </location>
</feature>
<evidence type="ECO:0000313" key="2">
    <source>
        <dbReference type="EMBL" id="GEM76675.1"/>
    </source>
</evidence>
<keyword evidence="3" id="KW-1185">Reference proteome</keyword>
<feature type="transmembrane region" description="Helical" evidence="1">
    <location>
        <begin position="138"/>
        <end position="159"/>
    </location>
</feature>
<dbReference type="Proteomes" id="UP000321922">
    <property type="component" value="Unassembled WGS sequence"/>
</dbReference>
<feature type="transmembrane region" description="Helical" evidence="1">
    <location>
        <begin position="17"/>
        <end position="35"/>
    </location>
</feature>
<organism evidence="2 3">
    <name type="scientific">Vibrio sagamiensis NBRC 104589</name>
    <dbReference type="NCBI Taxonomy" id="1219064"/>
    <lineage>
        <taxon>Bacteria</taxon>
        <taxon>Pseudomonadati</taxon>
        <taxon>Pseudomonadota</taxon>
        <taxon>Gammaproteobacteria</taxon>
        <taxon>Vibrionales</taxon>
        <taxon>Vibrionaceae</taxon>
        <taxon>Vibrio</taxon>
    </lineage>
</organism>
<proteinExistence type="predicted"/>
<feature type="transmembrane region" description="Helical" evidence="1">
    <location>
        <begin position="47"/>
        <end position="71"/>
    </location>
</feature>
<name>A0A511QH81_9VIBR</name>
<keyword evidence="1" id="KW-0472">Membrane</keyword>
<accession>A0A511QH81</accession>
<keyword evidence="1" id="KW-0812">Transmembrane</keyword>
<protein>
    <submittedName>
        <fullName evidence="2">Uncharacterized protein</fullName>
    </submittedName>
</protein>
<evidence type="ECO:0000313" key="3">
    <source>
        <dbReference type="Proteomes" id="UP000321922"/>
    </source>
</evidence>
<feature type="transmembrane region" description="Helical" evidence="1">
    <location>
        <begin position="112"/>
        <end position="132"/>
    </location>
</feature>